<dbReference type="InterPro" id="IPR011761">
    <property type="entry name" value="ATP-grasp"/>
</dbReference>
<dbReference type="GO" id="GO:0043758">
    <property type="term" value="F:acetate-CoA ligase (ADP-forming) activity"/>
    <property type="evidence" value="ECO:0007669"/>
    <property type="project" value="InterPro"/>
</dbReference>
<reference evidence="7" key="1">
    <citation type="submission" date="2021-01" db="EMBL/GenBank/DDBJ databases">
        <title>Marivirga aurantiaca sp. nov., isolated from intertidal surface sediments.</title>
        <authorList>
            <person name="Zhang M."/>
        </authorList>
    </citation>
    <scope>NUCLEOTIDE SEQUENCE</scope>
    <source>
        <strain evidence="7">S37H4</strain>
    </source>
</reference>
<dbReference type="Gene3D" id="3.40.50.261">
    <property type="entry name" value="Succinyl-CoA synthetase domains"/>
    <property type="match status" value="2"/>
</dbReference>
<comment type="similarity">
    <text evidence="4">In the N-terminal section; belongs to the acetate CoA ligase alpha subunit family.</text>
</comment>
<dbReference type="InterPro" id="IPR003781">
    <property type="entry name" value="CoA-bd"/>
</dbReference>
<dbReference type="GO" id="GO:0005524">
    <property type="term" value="F:ATP binding"/>
    <property type="evidence" value="ECO:0007669"/>
    <property type="project" value="UniProtKB-UniRule"/>
</dbReference>
<keyword evidence="3 5" id="KW-0067">ATP-binding</keyword>
<dbReference type="SUPFAM" id="SSF51735">
    <property type="entry name" value="NAD(P)-binding Rossmann-fold domains"/>
    <property type="match status" value="1"/>
</dbReference>
<dbReference type="Proteomes" id="UP000611723">
    <property type="component" value="Unassembled WGS sequence"/>
</dbReference>
<dbReference type="PANTHER" id="PTHR43334">
    <property type="entry name" value="ACETATE--COA LIGASE [ADP-FORMING]"/>
    <property type="match status" value="1"/>
</dbReference>
<dbReference type="InterPro" id="IPR051538">
    <property type="entry name" value="Acyl-CoA_Synth/Transferase"/>
</dbReference>
<dbReference type="Pfam" id="PF13549">
    <property type="entry name" value="ATP-grasp_5"/>
    <property type="match status" value="1"/>
</dbReference>
<evidence type="ECO:0000313" key="8">
    <source>
        <dbReference type="Proteomes" id="UP000611723"/>
    </source>
</evidence>
<dbReference type="Gene3D" id="3.40.50.720">
    <property type="entry name" value="NAD(P)-binding Rossmann-like Domain"/>
    <property type="match status" value="1"/>
</dbReference>
<evidence type="ECO:0000256" key="5">
    <source>
        <dbReference type="PROSITE-ProRule" id="PRU00409"/>
    </source>
</evidence>
<evidence type="ECO:0000256" key="4">
    <source>
        <dbReference type="ARBA" id="ARBA00060888"/>
    </source>
</evidence>
<name>A0A934WYN3_9BACT</name>
<sequence>MNHSIEALFKPTNIAIIGASRKQESPGRSILRNLLKSDFHGQIFPVNPKAEEVMGIRCYSSVKDIKEKIDLAFIAIPRDAVVLAMEECAQRDIQAAIVISAGFKEVDEEGAELEDELTSIAKKHGMAVLGPNCLGVINTDREVKLNGTFAQHNSAEGNISFISQSGAVGVYALEFAAQSQVSFAKFASLGNKAVSNENDLLEAYMEDEQTKVIIAYLEDFKNAPKFFALAEKLRKQVPGKPLLVLKSGGSESGKRAAASHTGALTESDEVLDHLFDQYGIIRMPNLESLLNSAKAFSTEQIPRGNRLCIITNAGGPGIITTDAAEKVGLKVPPLSEELQKELSADMPATVSCDNPIDLVGDADESRYEKALKILIDSQEMDILLLLCTPQLMTDMEEIARTIGKYAEKAKQSGKMIVAVFADFAPESKVKDILIEKKVPYYQFGNHAVDACAAAVKYQKMKTKPKEESKQDFQIDKTQTEKLIRKGQKRENKFLTEPEAYKVFSDYGLKIADYDVAKNKEEAQKLAGSIGFPMVAKVVSEDVIHKSGNNGVVTHINNEEDLMQAYDNIHKGVNNIKPEADIKGILLQKMQKEGVELIIGARYNENYGHLLMFGLGGIFVELLKDVSFRRVPLDKQEAMDMIEGIRTKKILEGMRGRPAIDKEALADYLLRLSQLVKDFPQIKEIDINPVFGLQKGALIADARLIIRDSE</sequence>
<dbReference type="RefSeq" id="WP_201431265.1">
    <property type="nucleotide sequence ID" value="NZ_JAEQBW010000004.1"/>
</dbReference>
<dbReference type="InterPro" id="IPR013815">
    <property type="entry name" value="ATP_grasp_subdomain_1"/>
</dbReference>
<proteinExistence type="inferred from homology"/>
<evidence type="ECO:0000256" key="3">
    <source>
        <dbReference type="ARBA" id="ARBA00022840"/>
    </source>
</evidence>
<evidence type="ECO:0000256" key="2">
    <source>
        <dbReference type="ARBA" id="ARBA00022741"/>
    </source>
</evidence>
<dbReference type="GO" id="GO:0046872">
    <property type="term" value="F:metal ion binding"/>
    <property type="evidence" value="ECO:0007669"/>
    <property type="project" value="InterPro"/>
</dbReference>
<protein>
    <submittedName>
        <fullName evidence="7">Acetate--CoA ligase family protein</fullName>
    </submittedName>
</protein>
<dbReference type="PROSITE" id="PS50975">
    <property type="entry name" value="ATP_GRASP"/>
    <property type="match status" value="1"/>
</dbReference>
<dbReference type="FunFam" id="3.30.1490.20:FF:000020">
    <property type="entry name" value="Protein lysine acetyltransferase"/>
    <property type="match status" value="1"/>
</dbReference>
<accession>A0A934WYN3</accession>
<keyword evidence="1 7" id="KW-0436">Ligase</keyword>
<dbReference type="InterPro" id="IPR016102">
    <property type="entry name" value="Succinyl-CoA_synth-like"/>
</dbReference>
<evidence type="ECO:0000256" key="1">
    <source>
        <dbReference type="ARBA" id="ARBA00022598"/>
    </source>
</evidence>
<evidence type="ECO:0000313" key="7">
    <source>
        <dbReference type="EMBL" id="MBK6265589.1"/>
    </source>
</evidence>
<dbReference type="InterPro" id="IPR036291">
    <property type="entry name" value="NAD(P)-bd_dom_sf"/>
</dbReference>
<dbReference type="SUPFAM" id="SSF52210">
    <property type="entry name" value="Succinyl-CoA synthetase domains"/>
    <property type="match status" value="2"/>
</dbReference>
<dbReference type="InterPro" id="IPR032875">
    <property type="entry name" value="Succ_CoA_lig_flav_dom"/>
</dbReference>
<gene>
    <name evidence="7" type="ORF">JKA74_11120</name>
</gene>
<comment type="caution">
    <text evidence="7">The sequence shown here is derived from an EMBL/GenBank/DDBJ whole genome shotgun (WGS) entry which is preliminary data.</text>
</comment>
<keyword evidence="2 5" id="KW-0547">Nucleotide-binding</keyword>
<dbReference type="AlphaFoldDB" id="A0A934WYN3"/>
<dbReference type="PANTHER" id="PTHR43334:SF1">
    <property type="entry name" value="3-HYDROXYPROPIONATE--COA LIGASE [ADP-FORMING]"/>
    <property type="match status" value="1"/>
</dbReference>
<dbReference type="InterPro" id="IPR043938">
    <property type="entry name" value="Ligase_CoA_dom"/>
</dbReference>
<dbReference type="Pfam" id="PF13380">
    <property type="entry name" value="CoA_binding_2"/>
    <property type="match status" value="1"/>
</dbReference>
<dbReference type="SMART" id="SM00881">
    <property type="entry name" value="CoA_binding"/>
    <property type="match status" value="1"/>
</dbReference>
<feature type="domain" description="ATP-grasp" evidence="6">
    <location>
        <begin position="500"/>
        <end position="551"/>
    </location>
</feature>
<dbReference type="EMBL" id="JAEQBW010000004">
    <property type="protein sequence ID" value="MBK6265589.1"/>
    <property type="molecule type" value="Genomic_DNA"/>
</dbReference>
<dbReference type="Pfam" id="PF19045">
    <property type="entry name" value="Ligase_CoA_2"/>
    <property type="match status" value="1"/>
</dbReference>
<dbReference type="Gene3D" id="3.30.470.20">
    <property type="entry name" value="ATP-grasp fold, B domain"/>
    <property type="match status" value="1"/>
</dbReference>
<dbReference type="Gene3D" id="3.30.1490.20">
    <property type="entry name" value="ATP-grasp fold, A domain"/>
    <property type="match status" value="1"/>
</dbReference>
<keyword evidence="8" id="KW-1185">Reference proteome</keyword>
<dbReference type="SUPFAM" id="SSF56059">
    <property type="entry name" value="Glutathione synthetase ATP-binding domain-like"/>
    <property type="match status" value="1"/>
</dbReference>
<organism evidence="7 8">
    <name type="scientific">Marivirga aurantiaca</name>
    <dbReference type="NCBI Taxonomy" id="2802615"/>
    <lineage>
        <taxon>Bacteria</taxon>
        <taxon>Pseudomonadati</taxon>
        <taxon>Bacteroidota</taxon>
        <taxon>Cytophagia</taxon>
        <taxon>Cytophagales</taxon>
        <taxon>Marivirgaceae</taxon>
        <taxon>Marivirga</taxon>
    </lineage>
</organism>
<evidence type="ECO:0000259" key="6">
    <source>
        <dbReference type="PROSITE" id="PS50975"/>
    </source>
</evidence>
<dbReference type="Pfam" id="PF13607">
    <property type="entry name" value="Succ_CoA_lig"/>
    <property type="match status" value="1"/>
</dbReference>